<dbReference type="STRING" id="1890364.A0A2P6NQN1"/>
<dbReference type="Pfam" id="PF13519">
    <property type="entry name" value="VWA_2"/>
    <property type="match status" value="1"/>
</dbReference>
<name>A0A2P6NQN1_9EUKA</name>
<dbReference type="InterPro" id="IPR013083">
    <property type="entry name" value="Znf_RING/FYVE/PHD"/>
</dbReference>
<gene>
    <name evidence="3" type="ORF">PROFUN_05403</name>
</gene>
<proteinExistence type="predicted"/>
<dbReference type="Proteomes" id="UP000241769">
    <property type="component" value="Unassembled WGS sequence"/>
</dbReference>
<dbReference type="Pfam" id="PF13920">
    <property type="entry name" value="zf-C3HC4_3"/>
    <property type="match status" value="1"/>
</dbReference>
<evidence type="ECO:0000313" key="3">
    <source>
        <dbReference type="EMBL" id="PRP86262.1"/>
    </source>
</evidence>
<dbReference type="PANTHER" id="PTHR10579">
    <property type="entry name" value="CALCIUM-ACTIVATED CHLORIDE CHANNEL REGULATOR"/>
    <property type="match status" value="1"/>
</dbReference>
<feature type="region of interest" description="Disordered" evidence="1">
    <location>
        <begin position="136"/>
        <end position="170"/>
    </location>
</feature>
<protein>
    <recommendedName>
        <fullName evidence="2">VWFA domain-containing protein</fullName>
    </recommendedName>
</protein>
<organism evidence="3 4">
    <name type="scientific">Planoprotostelium fungivorum</name>
    <dbReference type="NCBI Taxonomy" id="1890364"/>
    <lineage>
        <taxon>Eukaryota</taxon>
        <taxon>Amoebozoa</taxon>
        <taxon>Evosea</taxon>
        <taxon>Variosea</taxon>
        <taxon>Cavosteliida</taxon>
        <taxon>Cavosteliaceae</taxon>
        <taxon>Planoprotostelium</taxon>
    </lineage>
</organism>
<evidence type="ECO:0000256" key="1">
    <source>
        <dbReference type="SAM" id="MobiDB-lite"/>
    </source>
</evidence>
<comment type="caution">
    <text evidence="3">The sequence shown here is derived from an EMBL/GenBank/DDBJ whole genome shotgun (WGS) entry which is preliminary data.</text>
</comment>
<sequence>MRRFAIAICGICESATTPTCRAELFRTMSVLANNGELCPSLKYPICLHFGPLSFSGSLSPPSSSLPPTLPSLSILFFLRLGDCNCYSSPLLTFLHATHRAEATQLHLNTSWQEQDRPQKKAPGIFFLSFSPCPQLTSNRGKAPRSHVASTAARKSGMSVGGLRPEEEEEEQVTIQTEVTYSTSFYAHYFIPTAGKDTEDIFRVGAASCRTPASPTDETDTKSDHWVGINFSSKLDGDGVKRHGREDLDLVLVIDVSGSMSGNFSDVSHGETKLSVAKECVNAILDQLHDRDTVSIILFSNSPSVFLPLTSVKELDRKKLAQQIHKWKACGGTKLTLAAKSATSLLRRAPERANCSRRIFFLTGLSHTFSTTRLTETDMESDGRDEAGFLNSTQVASERSVWTTVVGIGKDLSKTVIDRVSATAGCNYSLVRSLMEGEFGYLVSPIAFNIQVSIVDGCGWSIDVGYGSPEAENVKQGGLIEMSTEFPSMKNEDGGRRGGILLFRLKRDDSVDVSTIKLKISHDDVRGIQHSEIFELDDNGDDEQVRKAVALVRFTNFVHEHEKYVKERGVATAENSRRDLIEKFIEYMKREKEAVHDPTLSSEIETLVEIAEPIEKKRAAENDIASEPIAKHQAVDDKKNVILTPCNHMCLCVECAEKEDWKECPLCRSHIDRKMNVFVILTPVRCKLGIYGMKSLGDFCVRPKLLNPSHSVSPSLFVLPNQNFCVRPKLSGQIHRQIGCIRKLRLVVVVSQMSKCIGSTQKFGDAVSGHSLLTSPFIDHRSNTPQQPPSAMKITFLLIALCCVAYAYNLSDDFPLPPYQLELVHHTSNNATYTCPDNCGNPDNNNCVWNEDIQDTCSVQYPAKRIVQEKRQTCPCNYKYVCTKNASTGQTVCGCTKSTGSNCA</sequence>
<dbReference type="OrthoDB" id="299997at2759"/>
<dbReference type="InterPro" id="IPR036465">
    <property type="entry name" value="vWFA_dom_sf"/>
</dbReference>
<feature type="domain" description="VWFA" evidence="2">
    <location>
        <begin position="248"/>
        <end position="449"/>
    </location>
</feature>
<dbReference type="InterPro" id="IPR051266">
    <property type="entry name" value="CLCR"/>
</dbReference>
<dbReference type="InterPro" id="IPR002035">
    <property type="entry name" value="VWF_A"/>
</dbReference>
<reference evidence="3 4" key="1">
    <citation type="journal article" date="2018" name="Genome Biol. Evol.">
        <title>Multiple Roots of Fruiting Body Formation in Amoebozoa.</title>
        <authorList>
            <person name="Hillmann F."/>
            <person name="Forbes G."/>
            <person name="Novohradska S."/>
            <person name="Ferling I."/>
            <person name="Riege K."/>
            <person name="Groth M."/>
            <person name="Westermann M."/>
            <person name="Marz M."/>
            <person name="Spaller T."/>
            <person name="Winckler T."/>
            <person name="Schaap P."/>
            <person name="Glockner G."/>
        </authorList>
    </citation>
    <scope>NUCLEOTIDE SEQUENCE [LARGE SCALE GENOMIC DNA]</scope>
    <source>
        <strain evidence="3 4">Jena</strain>
    </source>
</reference>
<dbReference type="Gene3D" id="3.40.50.410">
    <property type="entry name" value="von Willebrand factor, type A domain"/>
    <property type="match status" value="1"/>
</dbReference>
<keyword evidence="4" id="KW-1185">Reference proteome</keyword>
<dbReference type="PROSITE" id="PS50234">
    <property type="entry name" value="VWFA"/>
    <property type="match status" value="1"/>
</dbReference>
<evidence type="ECO:0000259" key="2">
    <source>
        <dbReference type="PROSITE" id="PS50234"/>
    </source>
</evidence>
<dbReference type="AlphaFoldDB" id="A0A2P6NQN1"/>
<dbReference type="EMBL" id="MDYQ01000033">
    <property type="protein sequence ID" value="PRP86262.1"/>
    <property type="molecule type" value="Genomic_DNA"/>
</dbReference>
<accession>A0A2P6NQN1</accession>
<dbReference type="InParanoid" id="A0A2P6NQN1"/>
<dbReference type="PANTHER" id="PTHR10579:SF43">
    <property type="entry name" value="ZINC FINGER (C3HC4-TYPE RING FINGER) FAMILY PROTEIN"/>
    <property type="match status" value="1"/>
</dbReference>
<dbReference type="SMART" id="SM00327">
    <property type="entry name" value="VWA"/>
    <property type="match status" value="1"/>
</dbReference>
<evidence type="ECO:0000313" key="4">
    <source>
        <dbReference type="Proteomes" id="UP000241769"/>
    </source>
</evidence>
<dbReference type="SUPFAM" id="SSF53300">
    <property type="entry name" value="vWA-like"/>
    <property type="match status" value="1"/>
</dbReference>
<dbReference type="Gene3D" id="3.30.40.10">
    <property type="entry name" value="Zinc/RING finger domain, C3HC4 (zinc finger)"/>
    <property type="match status" value="1"/>
</dbReference>